<organism evidence="1 2">
    <name type="scientific">Clunio marinus</name>
    <dbReference type="NCBI Taxonomy" id="568069"/>
    <lineage>
        <taxon>Eukaryota</taxon>
        <taxon>Metazoa</taxon>
        <taxon>Ecdysozoa</taxon>
        <taxon>Arthropoda</taxon>
        <taxon>Hexapoda</taxon>
        <taxon>Insecta</taxon>
        <taxon>Pterygota</taxon>
        <taxon>Neoptera</taxon>
        <taxon>Endopterygota</taxon>
        <taxon>Diptera</taxon>
        <taxon>Nematocera</taxon>
        <taxon>Chironomoidea</taxon>
        <taxon>Chironomidae</taxon>
        <taxon>Clunio</taxon>
    </lineage>
</organism>
<protein>
    <submittedName>
        <fullName evidence="1">CLUMA_CG009845, isoform A</fullName>
    </submittedName>
</protein>
<proteinExistence type="predicted"/>
<reference evidence="1 2" key="1">
    <citation type="submission" date="2015-04" db="EMBL/GenBank/DDBJ databases">
        <authorList>
            <person name="Syromyatnikov M.Y."/>
            <person name="Popov V.N."/>
        </authorList>
    </citation>
    <scope>NUCLEOTIDE SEQUENCE [LARGE SCALE GENOMIC DNA]</scope>
</reference>
<evidence type="ECO:0000313" key="1">
    <source>
        <dbReference type="EMBL" id="CRK96429.1"/>
    </source>
</evidence>
<gene>
    <name evidence="1" type="ORF">CLUMA_CG009845</name>
</gene>
<dbReference type="AlphaFoldDB" id="A0A1J1I823"/>
<dbReference type="Proteomes" id="UP000183832">
    <property type="component" value="Unassembled WGS sequence"/>
</dbReference>
<accession>A0A1J1I823</accession>
<name>A0A1J1I823_9DIPT</name>
<dbReference type="EMBL" id="CVRI01000043">
    <property type="protein sequence ID" value="CRK96429.1"/>
    <property type="molecule type" value="Genomic_DNA"/>
</dbReference>
<evidence type="ECO:0000313" key="2">
    <source>
        <dbReference type="Proteomes" id="UP000183832"/>
    </source>
</evidence>
<keyword evidence="2" id="KW-1185">Reference proteome</keyword>
<sequence>MTEITYFNEGINRILNLNKMLRTPRIFDSAVLSTLANNWKELTDLQRLLTLIISKLKFIS</sequence>